<name>A0A6J0U959_9SAUR</name>
<dbReference type="GeneID" id="110083298"/>
<evidence type="ECO:0000313" key="3">
    <source>
        <dbReference type="Proteomes" id="UP001652642"/>
    </source>
</evidence>
<evidence type="ECO:0000259" key="1">
    <source>
        <dbReference type="Pfam" id="PF21047"/>
    </source>
</evidence>
<dbReference type="GO" id="GO:0005737">
    <property type="term" value="C:cytoplasm"/>
    <property type="evidence" value="ECO:0007669"/>
    <property type="project" value="TreeGrafter"/>
</dbReference>
<keyword evidence="3" id="KW-1185">Reference proteome</keyword>
<accession>A0A6J0U959</accession>
<dbReference type="RefSeq" id="XP_020657316.2">
    <property type="nucleotide sequence ID" value="XM_020801657.2"/>
</dbReference>
<dbReference type="InterPro" id="IPR016024">
    <property type="entry name" value="ARM-type_fold"/>
</dbReference>
<feature type="domain" description="Maestro-like HEAT-repeats" evidence="1">
    <location>
        <begin position="267"/>
        <end position="489"/>
    </location>
</feature>
<feature type="domain" description="MROH2B-like HEAT-repeats" evidence="2">
    <location>
        <begin position="16"/>
        <end position="238"/>
    </location>
</feature>
<dbReference type="KEGG" id="pvt:110083298"/>
<evidence type="ECO:0000259" key="2">
    <source>
        <dbReference type="Pfam" id="PF23210"/>
    </source>
</evidence>
<dbReference type="OrthoDB" id="1884734at2759"/>
<dbReference type="InParanoid" id="A0A6J0U959"/>
<dbReference type="InterPro" id="IPR045206">
    <property type="entry name" value="Maestro_heat-like_prot"/>
</dbReference>
<protein>
    <submittedName>
        <fullName evidence="4">Maestro heat-like repeat-containing protein family member 2A</fullName>
    </submittedName>
</protein>
<gene>
    <name evidence="4" type="primary">LOC110083298</name>
</gene>
<evidence type="ECO:0000313" key="4">
    <source>
        <dbReference type="RefSeq" id="XP_020657316.2"/>
    </source>
</evidence>
<sequence>MSTGHIPLLCRQMFASGLRWCLAYCAKGQLRAVLAALKLFEEKALSGAGFEEEPVCLHSGQGLPETARVRSALLSLYSCTVLWAPGEQLRAHLESRIVPGILRHYAASAGPQRAKDTELVLSFAQSVSEVSLSIQAHGETRAFRLSQKRALLDHLMDVLKGQPSEAMRSPACQEVLVALRHLSQVPERLCHEESMELAERCISHVVALPPSGLLGDTTQALYMETLAALSGLVETLLAEREAGSAGSGWFQQVFQLLGYWLVSEREWERARAMQVAARLLKARHQGGTSPALPVGQVGRLLGALGPSTCDPLAAIRQGAVECIEVLLSLPGAMRPPEPKGRTWASWLHCIQRDLQSKSTKEVRAASLQLAKVVSRALRSKEMVPFLRSLLEQLRTVNAACDQAVLWWFEVAARERGTDLKDKVRGLVAVLCSSLQWAEDPSLRRSLAQALCVLAEHHSRGVCASLVEQPLLQPRARRELWAAIVTHPSCRASALKHLLRWVMSDGSSVPNCVLVRLLPMGGS</sequence>
<organism evidence="3 4">
    <name type="scientific">Pogona vitticeps</name>
    <name type="common">central bearded dragon</name>
    <dbReference type="NCBI Taxonomy" id="103695"/>
    <lineage>
        <taxon>Eukaryota</taxon>
        <taxon>Metazoa</taxon>
        <taxon>Chordata</taxon>
        <taxon>Craniata</taxon>
        <taxon>Vertebrata</taxon>
        <taxon>Euteleostomi</taxon>
        <taxon>Lepidosauria</taxon>
        <taxon>Squamata</taxon>
        <taxon>Bifurcata</taxon>
        <taxon>Unidentata</taxon>
        <taxon>Episquamata</taxon>
        <taxon>Toxicofera</taxon>
        <taxon>Iguania</taxon>
        <taxon>Acrodonta</taxon>
        <taxon>Agamidae</taxon>
        <taxon>Amphibolurinae</taxon>
        <taxon>Pogona</taxon>
    </lineage>
</organism>
<dbReference type="PANTHER" id="PTHR23120:SF22">
    <property type="entry name" value="MAESTRO HEAT-LIKE REPEAT-CONTAINING PROTEIN FAMILY MEMBER 2B"/>
    <property type="match status" value="1"/>
</dbReference>
<dbReference type="SUPFAM" id="SSF48371">
    <property type="entry name" value="ARM repeat"/>
    <property type="match status" value="1"/>
</dbReference>
<dbReference type="InterPro" id="IPR048465">
    <property type="entry name" value="Maestro-like_HEAT"/>
</dbReference>
<proteinExistence type="predicted"/>
<dbReference type="Pfam" id="PF21047">
    <property type="entry name" value="HEAT_Maestro"/>
    <property type="match status" value="1"/>
</dbReference>
<dbReference type="Gene3D" id="1.25.10.10">
    <property type="entry name" value="Leucine-rich Repeat Variant"/>
    <property type="match status" value="1"/>
</dbReference>
<dbReference type="InterPro" id="IPR011989">
    <property type="entry name" value="ARM-like"/>
</dbReference>
<dbReference type="PANTHER" id="PTHR23120">
    <property type="entry name" value="MAESTRO-RELATED HEAT DOMAIN-CONTAINING"/>
    <property type="match status" value="1"/>
</dbReference>
<dbReference type="AlphaFoldDB" id="A0A6J0U959"/>
<reference evidence="4" key="1">
    <citation type="submission" date="2025-08" db="UniProtKB">
        <authorList>
            <consortium name="RefSeq"/>
        </authorList>
    </citation>
    <scope>IDENTIFICATION</scope>
</reference>
<dbReference type="Proteomes" id="UP001652642">
    <property type="component" value="Chromosome 7"/>
</dbReference>
<dbReference type="InterPro" id="IPR055408">
    <property type="entry name" value="HEAT_MROH2B-like"/>
</dbReference>
<dbReference type="Pfam" id="PF23210">
    <property type="entry name" value="HEAT_Maestro_2"/>
    <property type="match status" value="1"/>
</dbReference>